<dbReference type="AlphaFoldDB" id="A0A1V8M6E4"/>
<organism evidence="11 12">
    <name type="scientific">Methyloprofundus sedimenti</name>
    <dbReference type="NCBI Taxonomy" id="1420851"/>
    <lineage>
        <taxon>Bacteria</taxon>
        <taxon>Pseudomonadati</taxon>
        <taxon>Pseudomonadota</taxon>
        <taxon>Gammaproteobacteria</taxon>
        <taxon>Methylococcales</taxon>
        <taxon>Methylococcaceae</taxon>
        <taxon>Methyloprofundus</taxon>
    </lineage>
</organism>
<accession>A0A1V8M6E4</accession>
<feature type="domain" description="CBS" evidence="10">
    <location>
        <begin position="200"/>
        <end position="261"/>
    </location>
</feature>
<keyword evidence="9" id="KW-1003">Cell membrane</keyword>
<dbReference type="SUPFAM" id="SSF161093">
    <property type="entry name" value="MgtE membrane domain-like"/>
    <property type="match status" value="1"/>
</dbReference>
<dbReference type="InterPro" id="IPR006668">
    <property type="entry name" value="Mg_transptr_MgtE_intracell_dom"/>
</dbReference>
<dbReference type="SUPFAM" id="SSF54631">
    <property type="entry name" value="CBS-domain pair"/>
    <property type="match status" value="1"/>
</dbReference>
<keyword evidence="3 9" id="KW-0813">Transport</keyword>
<dbReference type="GO" id="GO:0005886">
    <property type="term" value="C:plasma membrane"/>
    <property type="evidence" value="ECO:0007669"/>
    <property type="project" value="UniProtKB-SubCell"/>
</dbReference>
<comment type="caution">
    <text evidence="11">The sequence shown here is derived from an EMBL/GenBank/DDBJ whole genome shotgun (WGS) entry which is preliminary data.</text>
</comment>
<feature type="transmembrane region" description="Helical" evidence="9">
    <location>
        <begin position="285"/>
        <end position="305"/>
    </location>
</feature>
<dbReference type="InterPro" id="IPR000644">
    <property type="entry name" value="CBS_dom"/>
</dbReference>
<dbReference type="GO" id="GO:0015095">
    <property type="term" value="F:magnesium ion transmembrane transporter activity"/>
    <property type="evidence" value="ECO:0007669"/>
    <property type="project" value="UniProtKB-UniRule"/>
</dbReference>
<sequence length="449" mass="48230">MPSPRPQDHSDFNLQQIINDLDNGALYDARGHLHSLYPAEIALLLRSLPTDYRYRLWKIMAPEAMGETLAALHGEVRIGLIEHTSGTDLVAAANQLEPRDMADLVADFSSEVREKVLKKDGNSRLEAALSYDGHTAGGLMSMDALPIRGDVTVDETLAYLRAQKTMQANMDSLVVVARNNRYLGMVSIATILTSDAETRISTLMDTAEAIPLNMPVAEVATIFEQRNLLSKAVIDEQGIVVGRITLEEVLDVIREEADHAILSSAGLDEEHDLFAPVLVSARRRAVWLGVNLFTAFLASWVIGLFEATIDQIVALAVLMPVVASMGGIAGSQTLTLVIRGLALHQISSSNAMSFLFKEMSVGAVNGIVWSIIVAMIAAAWFSNGPLGMMLGGAMIINLSCAAIAGVLIPLFLHKKGIDPALAGGVLLTTVTDVIGFMSFLGLATIFLLA</sequence>
<keyword evidence="7 9" id="KW-0472">Membrane</keyword>
<feature type="transmembrane region" description="Helical" evidence="9">
    <location>
        <begin position="424"/>
        <end position="448"/>
    </location>
</feature>
<dbReference type="SMART" id="SM00924">
    <property type="entry name" value="MgtE_N"/>
    <property type="match status" value="1"/>
</dbReference>
<evidence type="ECO:0000256" key="5">
    <source>
        <dbReference type="ARBA" id="ARBA00022842"/>
    </source>
</evidence>
<keyword evidence="6 9" id="KW-1133">Transmembrane helix</keyword>
<evidence type="ECO:0000259" key="10">
    <source>
        <dbReference type="PROSITE" id="PS51371"/>
    </source>
</evidence>
<evidence type="ECO:0000256" key="6">
    <source>
        <dbReference type="ARBA" id="ARBA00022989"/>
    </source>
</evidence>
<keyword evidence="9" id="KW-0479">Metal-binding</keyword>
<dbReference type="InterPro" id="IPR046342">
    <property type="entry name" value="CBS_dom_sf"/>
</dbReference>
<dbReference type="STRING" id="1420851.AU255_04315"/>
<dbReference type="InterPro" id="IPR006667">
    <property type="entry name" value="SLC41_membr_dom"/>
</dbReference>
<dbReference type="Pfam" id="PF03448">
    <property type="entry name" value="MgtE_N"/>
    <property type="match status" value="1"/>
</dbReference>
<keyword evidence="5 9" id="KW-0460">Magnesium</keyword>
<feature type="transmembrane region" description="Helical" evidence="9">
    <location>
        <begin position="311"/>
        <end position="338"/>
    </location>
</feature>
<dbReference type="RefSeq" id="WP_080521743.1">
    <property type="nucleotide sequence ID" value="NZ_LPUF01000001.1"/>
</dbReference>
<dbReference type="SUPFAM" id="SSF158791">
    <property type="entry name" value="MgtE N-terminal domain-like"/>
    <property type="match status" value="1"/>
</dbReference>
<protein>
    <recommendedName>
        <fullName evidence="9">Magnesium transporter MgtE</fullName>
    </recommendedName>
</protein>
<dbReference type="InterPro" id="IPR036739">
    <property type="entry name" value="SLC41_membr_dom_sf"/>
</dbReference>
<evidence type="ECO:0000313" key="12">
    <source>
        <dbReference type="Proteomes" id="UP000191980"/>
    </source>
</evidence>
<dbReference type="InterPro" id="IPR038076">
    <property type="entry name" value="MgtE_N_sf"/>
</dbReference>
<evidence type="ECO:0000256" key="4">
    <source>
        <dbReference type="ARBA" id="ARBA00022692"/>
    </source>
</evidence>
<dbReference type="EMBL" id="LPUF01000001">
    <property type="protein sequence ID" value="OQK17131.1"/>
    <property type="molecule type" value="Genomic_DNA"/>
</dbReference>
<dbReference type="OrthoDB" id="9790355at2"/>
<comment type="function">
    <text evidence="9">Acts as a magnesium transporter.</text>
</comment>
<evidence type="ECO:0000313" key="11">
    <source>
        <dbReference type="EMBL" id="OQK17131.1"/>
    </source>
</evidence>
<keyword evidence="8" id="KW-0129">CBS domain</keyword>
<dbReference type="InterPro" id="IPR006669">
    <property type="entry name" value="MgtE_transporter"/>
</dbReference>
<dbReference type="NCBIfam" id="TIGR00400">
    <property type="entry name" value="mgtE"/>
    <property type="match status" value="1"/>
</dbReference>
<dbReference type="Proteomes" id="UP000191980">
    <property type="component" value="Unassembled WGS sequence"/>
</dbReference>
<dbReference type="Gene3D" id="3.10.580.10">
    <property type="entry name" value="CBS-domain"/>
    <property type="match status" value="1"/>
</dbReference>
<reference evidence="11 12" key="1">
    <citation type="submission" date="2015-12" db="EMBL/GenBank/DDBJ databases">
        <authorList>
            <person name="Shamseldin A."/>
            <person name="Moawad H."/>
            <person name="Abd El-Rahim W.M."/>
            <person name="Sadowsky M.J."/>
        </authorList>
    </citation>
    <scope>NUCLEOTIDE SEQUENCE [LARGE SCALE GENOMIC DNA]</scope>
    <source>
        <strain evidence="11 12">WF1</strain>
    </source>
</reference>
<dbReference type="PANTHER" id="PTHR43773:SF1">
    <property type="entry name" value="MAGNESIUM TRANSPORTER MGTE"/>
    <property type="match status" value="1"/>
</dbReference>
<dbReference type="Gene3D" id="1.25.60.10">
    <property type="entry name" value="MgtE N-terminal domain-like"/>
    <property type="match status" value="1"/>
</dbReference>
<dbReference type="Gene3D" id="1.10.357.20">
    <property type="entry name" value="SLC41 divalent cation transporters, integral membrane domain"/>
    <property type="match status" value="1"/>
</dbReference>
<comment type="subcellular location">
    <subcellularLocation>
        <location evidence="9">Cell membrane</location>
        <topology evidence="9">Multi-pass membrane protein</topology>
    </subcellularLocation>
    <subcellularLocation>
        <location evidence="1">Membrane</location>
        <topology evidence="1">Multi-pass membrane protein</topology>
    </subcellularLocation>
</comment>
<evidence type="ECO:0000256" key="1">
    <source>
        <dbReference type="ARBA" id="ARBA00004141"/>
    </source>
</evidence>
<dbReference type="PROSITE" id="PS51371">
    <property type="entry name" value="CBS"/>
    <property type="match status" value="1"/>
</dbReference>
<keyword evidence="12" id="KW-1185">Reference proteome</keyword>
<gene>
    <name evidence="11" type="ORF">AU255_04315</name>
</gene>
<evidence type="ECO:0000256" key="8">
    <source>
        <dbReference type="PROSITE-ProRule" id="PRU00703"/>
    </source>
</evidence>
<dbReference type="Pfam" id="PF00571">
    <property type="entry name" value="CBS"/>
    <property type="match status" value="2"/>
</dbReference>
<dbReference type="CDD" id="cd04606">
    <property type="entry name" value="CBS_pair_Mg_transporter"/>
    <property type="match status" value="1"/>
</dbReference>
<dbReference type="PANTHER" id="PTHR43773">
    <property type="entry name" value="MAGNESIUM TRANSPORTER MGTE"/>
    <property type="match status" value="1"/>
</dbReference>
<evidence type="ECO:0000256" key="3">
    <source>
        <dbReference type="ARBA" id="ARBA00022448"/>
    </source>
</evidence>
<name>A0A1V8M6E4_9GAMM</name>
<proteinExistence type="inferred from homology"/>
<dbReference type="Pfam" id="PF01769">
    <property type="entry name" value="MgtE"/>
    <property type="match status" value="1"/>
</dbReference>
<comment type="subunit">
    <text evidence="9">Homodimer.</text>
</comment>
<evidence type="ECO:0000256" key="2">
    <source>
        <dbReference type="ARBA" id="ARBA00009749"/>
    </source>
</evidence>
<dbReference type="GO" id="GO:0046872">
    <property type="term" value="F:metal ion binding"/>
    <property type="evidence" value="ECO:0007669"/>
    <property type="project" value="UniProtKB-KW"/>
</dbReference>
<comment type="similarity">
    <text evidence="2 9">Belongs to the SLC41A transporter family.</text>
</comment>
<feature type="transmembrane region" description="Helical" evidence="9">
    <location>
        <begin position="387"/>
        <end position="412"/>
    </location>
</feature>
<evidence type="ECO:0000256" key="7">
    <source>
        <dbReference type="ARBA" id="ARBA00023136"/>
    </source>
</evidence>
<feature type="transmembrane region" description="Helical" evidence="9">
    <location>
        <begin position="359"/>
        <end position="381"/>
    </location>
</feature>
<evidence type="ECO:0000256" key="9">
    <source>
        <dbReference type="RuleBase" id="RU362011"/>
    </source>
</evidence>
<keyword evidence="4 9" id="KW-0812">Transmembrane</keyword>